<protein>
    <submittedName>
        <fullName evidence="1">Uncharacterized protein</fullName>
    </submittedName>
</protein>
<gene>
    <name evidence="1" type="ORF">P4T90_05615</name>
</gene>
<evidence type="ECO:0000313" key="2">
    <source>
        <dbReference type="Proteomes" id="UP001341444"/>
    </source>
</evidence>
<comment type="caution">
    <text evidence="1">The sequence shown here is derived from an EMBL/GenBank/DDBJ whole genome shotgun (WGS) entry which is preliminary data.</text>
</comment>
<sequence length="310" mass="35214">MAANHLEEHQLWKDLPKKTKRGVLALTENLTVRDGVAFSQEGADVSHIVDIRLKTTEAQVYGLNMVGSLAQHEEENGGFVFAFFNARKTMDCAFPTLSPSELGRLMFIATYTGWKTGVLKYDNGVSITKKGLQELLKMSRSRFTEFYKRLIDAEIIRESNDSLCINPNYFYRGEKKELSSVFKSRSHTRLFRDTVRDLYSRYNGRNIKHLALIYSVLPFVNFHFNILAYNPEEATADYVEPITLDKLSALLGYQKASTLSTAMNAVKLDGKPVFGFFQTDDRRAKKVVLNPRVVYSGNGNHLEAIKALFN</sequence>
<dbReference type="Proteomes" id="UP001341444">
    <property type="component" value="Unassembled WGS sequence"/>
</dbReference>
<dbReference type="EMBL" id="JARMAB010000006">
    <property type="protein sequence ID" value="MED1202569.1"/>
    <property type="molecule type" value="Genomic_DNA"/>
</dbReference>
<reference evidence="1 2" key="1">
    <citation type="submission" date="2023-03" db="EMBL/GenBank/DDBJ databases">
        <title>Bacillus Genome Sequencing.</title>
        <authorList>
            <person name="Dunlap C."/>
        </authorList>
    </citation>
    <scope>NUCLEOTIDE SEQUENCE [LARGE SCALE GENOMIC DNA]</scope>
    <source>
        <strain evidence="1 2">B-23453</strain>
    </source>
</reference>
<accession>A0ABU6MDR0</accession>
<proteinExistence type="predicted"/>
<name>A0ABU6MDR0_9BACI</name>
<organism evidence="1 2">
    <name type="scientific">Heyndrickxia acidicola</name>
    <dbReference type="NCBI Taxonomy" id="209389"/>
    <lineage>
        <taxon>Bacteria</taxon>
        <taxon>Bacillati</taxon>
        <taxon>Bacillota</taxon>
        <taxon>Bacilli</taxon>
        <taxon>Bacillales</taxon>
        <taxon>Bacillaceae</taxon>
        <taxon>Heyndrickxia</taxon>
    </lineage>
</organism>
<dbReference type="RefSeq" id="WP_066265443.1">
    <property type="nucleotide sequence ID" value="NZ_JARMAB010000006.1"/>
</dbReference>
<evidence type="ECO:0000313" key="1">
    <source>
        <dbReference type="EMBL" id="MED1202569.1"/>
    </source>
</evidence>
<keyword evidence="2" id="KW-1185">Reference proteome</keyword>